<dbReference type="InterPro" id="IPR004291">
    <property type="entry name" value="Transposase_IS66_central"/>
</dbReference>
<accession>A0A6J4LKA3</accession>
<sequence>MWRTLGIDEIDWRHTPFAVQTKLRSQYHETHSLKLRSVFTQKQIASLTEPAAYIQRLNQRIASQEKQIIHLRQQLTETICQSAEIARLNAEIADLKEKLGRNSRNSSLPPSSDSPFGKPAASREPSGCGQGAQAGHTGAGHRLKPIDQVDRMIDLRPSACSFCGSLLLGTDESPARRQVIEITAAGTSLTEYRRHCLRCLSCRKINRAEWSEEARGGAFGAKVVAVIGYLTGRLGISHRDAVDAMRELFAVKISLGSISAAQKRLSQNLVEPVAALHEFVERQWASLVDETSWREKQTKPWLWVKATARATVFRILPGRSQQDARTMIGKNEMGVVTSDRYPGYNHLALQHRQICWAHIQRDFQAIAERAGDSTVTGEGLLKQSKQLFRLWRLVRDGTITKIEFQKLIVPIKEKVSDLLFAGTVSSHSKTRKTCSKIVKLELSLWTFSRVEGIEPTNNQAERALRRAVLWRRKSFGTQSESGSRFVERILTVVTTLRQQRRSVLDYLKMACAANAAGENMTGLNPPAY</sequence>
<gene>
    <name evidence="4" type="ORF">AVDCRST_MAG84-1969</name>
</gene>
<feature type="compositionally biased region" description="Low complexity" evidence="1">
    <location>
        <begin position="102"/>
        <end position="115"/>
    </location>
</feature>
<dbReference type="PANTHER" id="PTHR33678:SF2">
    <property type="match status" value="1"/>
</dbReference>
<reference evidence="4" key="1">
    <citation type="submission" date="2020-02" db="EMBL/GenBank/DDBJ databases">
        <authorList>
            <person name="Meier V. D."/>
        </authorList>
    </citation>
    <scope>NUCLEOTIDE SEQUENCE</scope>
    <source>
        <strain evidence="4">AVDCRST_MAG84</strain>
    </source>
</reference>
<dbReference type="Pfam" id="PF03050">
    <property type="entry name" value="DDE_Tnp_IS66"/>
    <property type="match status" value="1"/>
</dbReference>
<dbReference type="AlphaFoldDB" id="A0A6J4LKA3"/>
<protein>
    <submittedName>
        <fullName evidence="4">Mobile element protein</fullName>
    </submittedName>
</protein>
<dbReference type="NCBIfam" id="NF033517">
    <property type="entry name" value="transpos_IS66"/>
    <property type="match status" value="1"/>
</dbReference>
<evidence type="ECO:0000259" key="2">
    <source>
        <dbReference type="Pfam" id="PF03050"/>
    </source>
</evidence>
<evidence type="ECO:0000256" key="1">
    <source>
        <dbReference type="SAM" id="MobiDB-lite"/>
    </source>
</evidence>
<dbReference type="EMBL" id="CADCTZ010000326">
    <property type="protein sequence ID" value="CAA9333103.1"/>
    <property type="molecule type" value="Genomic_DNA"/>
</dbReference>
<name>A0A6J4LKA3_9CYAN</name>
<dbReference type="PANTHER" id="PTHR33678">
    <property type="entry name" value="BLL1576 PROTEIN"/>
    <property type="match status" value="1"/>
</dbReference>
<feature type="domain" description="Transposase IS66 central" evidence="2">
    <location>
        <begin position="219"/>
        <end position="483"/>
    </location>
</feature>
<evidence type="ECO:0000313" key="4">
    <source>
        <dbReference type="EMBL" id="CAA9333103.1"/>
    </source>
</evidence>
<proteinExistence type="predicted"/>
<organism evidence="4">
    <name type="scientific">uncultured Microcoleus sp</name>
    <dbReference type="NCBI Taxonomy" id="259945"/>
    <lineage>
        <taxon>Bacteria</taxon>
        <taxon>Bacillati</taxon>
        <taxon>Cyanobacteriota</taxon>
        <taxon>Cyanophyceae</taxon>
        <taxon>Oscillatoriophycideae</taxon>
        <taxon>Oscillatoriales</taxon>
        <taxon>Microcoleaceae</taxon>
        <taxon>Microcoleus</taxon>
        <taxon>environmental samples</taxon>
    </lineage>
</organism>
<feature type="region of interest" description="Disordered" evidence="1">
    <location>
        <begin position="101"/>
        <end position="143"/>
    </location>
</feature>
<dbReference type="InterPro" id="IPR052344">
    <property type="entry name" value="Transposase-related"/>
</dbReference>
<dbReference type="Pfam" id="PF20042">
    <property type="entry name" value="DUF6444"/>
    <property type="match status" value="1"/>
</dbReference>
<evidence type="ECO:0000259" key="3">
    <source>
        <dbReference type="Pfam" id="PF20042"/>
    </source>
</evidence>
<feature type="domain" description="DUF6444" evidence="3">
    <location>
        <begin position="72"/>
        <end position="140"/>
    </location>
</feature>
<dbReference type="InterPro" id="IPR045618">
    <property type="entry name" value="DUF6444"/>
</dbReference>